<evidence type="ECO:0000313" key="2">
    <source>
        <dbReference type="Proteomes" id="UP000479293"/>
    </source>
</evidence>
<name>A0A7C9FYY4_9BACT</name>
<proteinExistence type="predicted"/>
<protein>
    <submittedName>
        <fullName evidence="1">Uncharacterized protein</fullName>
    </submittedName>
</protein>
<dbReference type="RefSeq" id="WP_152758557.1">
    <property type="nucleotide sequence ID" value="NZ_WHLY01000002.1"/>
</dbReference>
<comment type="caution">
    <text evidence="1">The sequence shown here is derived from an EMBL/GenBank/DDBJ whole genome shotgun (WGS) entry which is preliminary data.</text>
</comment>
<evidence type="ECO:0000313" key="1">
    <source>
        <dbReference type="EMBL" id="MPR33368.1"/>
    </source>
</evidence>
<organism evidence="1 2">
    <name type="scientific">Salmonirosea aquatica</name>
    <dbReference type="NCBI Taxonomy" id="2654236"/>
    <lineage>
        <taxon>Bacteria</taxon>
        <taxon>Pseudomonadati</taxon>
        <taxon>Bacteroidota</taxon>
        <taxon>Cytophagia</taxon>
        <taxon>Cytophagales</taxon>
        <taxon>Spirosomataceae</taxon>
        <taxon>Salmonirosea</taxon>
    </lineage>
</organism>
<dbReference type="InterPro" id="IPR019238">
    <property type="entry name" value="AbiEi_2"/>
</dbReference>
<reference evidence="1 2" key="1">
    <citation type="submission" date="2019-10" db="EMBL/GenBank/DDBJ databases">
        <title>Draft Genome Sequence of Cytophagaceae sp. SJW1-29.</title>
        <authorList>
            <person name="Choi A."/>
        </authorList>
    </citation>
    <scope>NUCLEOTIDE SEQUENCE [LARGE SCALE GENOMIC DNA]</scope>
    <source>
        <strain evidence="1 2">SJW1-29</strain>
    </source>
</reference>
<gene>
    <name evidence="1" type="ORF">GBK04_08340</name>
</gene>
<dbReference type="Proteomes" id="UP000479293">
    <property type="component" value="Unassembled WGS sequence"/>
</dbReference>
<dbReference type="AlphaFoldDB" id="A0A7C9FYY4"/>
<dbReference type="Pfam" id="PF09952">
    <property type="entry name" value="AbiEi_2"/>
    <property type="match status" value="1"/>
</dbReference>
<dbReference type="EMBL" id="WHLY01000002">
    <property type="protein sequence ID" value="MPR33368.1"/>
    <property type="molecule type" value="Genomic_DNA"/>
</dbReference>
<sequence>MTEEQIVHTALDNLLKTTQFKGHWERKATDELDGTLRIRAGEKVLQFNVEIKKELRMHILPQIYGFSEAQQPFLLIAGRLYPKIKEELRIHNISYLEANGNLYLKTMDQWFWIDTNEPLKIDRNVRNRAFTKTGLRVLFDFLRHQQLINEPYRQIAEQTGTSIGNITHIVNGLKQEGYLIKVSKNEYQFQRLDELLGQWIAAYGKTLKPSLKMGRFRFVDKDGFANWKSLTLHVPGSLWGGEPAGELLTGHLKSAELTLYTEDSRSELMKRYRLIPDETGPVQVYRKFWQQEANDWATVPPLLVYADLISAQDRRSQETAQKVYDDYIQIELP</sequence>
<accession>A0A7C9FYY4</accession>
<keyword evidence="2" id="KW-1185">Reference proteome</keyword>